<dbReference type="InterPro" id="IPR047867">
    <property type="entry name" value="Ribosomal_uL22_bac/org-type"/>
</dbReference>
<evidence type="ECO:0000256" key="4">
    <source>
        <dbReference type="RuleBase" id="RU004005"/>
    </source>
</evidence>
<dbReference type="AlphaFoldDB" id="A0A8E2DMJ7"/>
<evidence type="ECO:0000313" key="6">
    <source>
        <dbReference type="EMBL" id="OCH92877.1"/>
    </source>
</evidence>
<evidence type="ECO:0000256" key="3">
    <source>
        <dbReference type="ARBA" id="ARBA00023274"/>
    </source>
</evidence>
<organism evidence="6 7">
    <name type="scientific">Obba rivulosa</name>
    <dbReference type="NCBI Taxonomy" id="1052685"/>
    <lineage>
        <taxon>Eukaryota</taxon>
        <taxon>Fungi</taxon>
        <taxon>Dikarya</taxon>
        <taxon>Basidiomycota</taxon>
        <taxon>Agaricomycotina</taxon>
        <taxon>Agaricomycetes</taxon>
        <taxon>Polyporales</taxon>
        <taxon>Gelatoporiaceae</taxon>
        <taxon>Obba</taxon>
    </lineage>
</organism>
<sequence length="267" mass="29793">MQSIGSTLRHASSSLTCARRVLQSSQIASTSRVVRFDIARHASSSGAFGWLRSNLGLGSKGSAETQAEEQRGADLLEPTPVLQQPGHVDEGQLSVFESVPSVTETTSGASKRPQKEHTHHKYSTANFKISHRKLNKLGRQISGKPIDMAILQMMFSEKRASKRVKSMLAIARSHAINYKGLEEQKLVVAEAWVTKGPKVQKRLDIRARGKYGIREHPDSRLHVVLKEGKTRAQLLEEERARKLKRIVSAGLNRENVPLRNPSPRWAW</sequence>
<dbReference type="Pfam" id="PF00237">
    <property type="entry name" value="Ribosomal_L22"/>
    <property type="match status" value="1"/>
</dbReference>
<evidence type="ECO:0000256" key="5">
    <source>
        <dbReference type="SAM" id="MobiDB-lite"/>
    </source>
</evidence>
<dbReference type="SUPFAM" id="SSF54843">
    <property type="entry name" value="Ribosomal protein L22"/>
    <property type="match status" value="1"/>
</dbReference>
<evidence type="ECO:0000313" key="7">
    <source>
        <dbReference type="Proteomes" id="UP000250043"/>
    </source>
</evidence>
<gene>
    <name evidence="6" type="ORF">OBBRIDRAFT_772472</name>
</gene>
<dbReference type="Gene3D" id="3.90.470.10">
    <property type="entry name" value="Ribosomal protein L22/L17"/>
    <property type="match status" value="1"/>
</dbReference>
<protein>
    <submittedName>
        <fullName evidence="6">Ribosomal protein L22</fullName>
    </submittedName>
</protein>
<evidence type="ECO:0000256" key="2">
    <source>
        <dbReference type="ARBA" id="ARBA00022980"/>
    </source>
</evidence>
<feature type="compositionally biased region" description="Basic residues" evidence="5">
    <location>
        <begin position="112"/>
        <end position="122"/>
    </location>
</feature>
<keyword evidence="7" id="KW-1185">Reference proteome</keyword>
<dbReference type="GO" id="GO:0005762">
    <property type="term" value="C:mitochondrial large ribosomal subunit"/>
    <property type="evidence" value="ECO:0007669"/>
    <property type="project" value="TreeGrafter"/>
</dbReference>
<proteinExistence type="inferred from homology"/>
<feature type="region of interest" description="Disordered" evidence="5">
    <location>
        <begin position="99"/>
        <end position="122"/>
    </location>
</feature>
<dbReference type="PANTHER" id="PTHR13501:SF8">
    <property type="entry name" value="LARGE RIBOSOMAL SUBUNIT PROTEIN UL22M"/>
    <property type="match status" value="1"/>
</dbReference>
<dbReference type="InterPro" id="IPR036394">
    <property type="entry name" value="Ribosomal_uL22_sf"/>
</dbReference>
<dbReference type="GO" id="GO:0006412">
    <property type="term" value="P:translation"/>
    <property type="evidence" value="ECO:0007669"/>
    <property type="project" value="InterPro"/>
</dbReference>
<keyword evidence="2 4" id="KW-0689">Ribosomal protein</keyword>
<feature type="compositionally biased region" description="Polar residues" evidence="5">
    <location>
        <begin position="100"/>
        <end position="109"/>
    </location>
</feature>
<keyword evidence="3 4" id="KW-0687">Ribonucleoprotein</keyword>
<dbReference type="EMBL" id="KV722362">
    <property type="protein sequence ID" value="OCH92877.1"/>
    <property type="molecule type" value="Genomic_DNA"/>
</dbReference>
<dbReference type="OrthoDB" id="416470at2759"/>
<dbReference type="InterPro" id="IPR001063">
    <property type="entry name" value="Ribosomal_uL22"/>
</dbReference>
<reference evidence="6 7" key="1">
    <citation type="submission" date="2016-07" db="EMBL/GenBank/DDBJ databases">
        <title>Draft genome of the white-rot fungus Obba rivulosa 3A-2.</title>
        <authorList>
            <consortium name="DOE Joint Genome Institute"/>
            <person name="Miettinen O."/>
            <person name="Riley R."/>
            <person name="Acob R."/>
            <person name="Barry K."/>
            <person name="Cullen D."/>
            <person name="De Vries R."/>
            <person name="Hainaut M."/>
            <person name="Hatakka A."/>
            <person name="Henrissat B."/>
            <person name="Hilden K."/>
            <person name="Kuo R."/>
            <person name="Labutti K."/>
            <person name="Lipzen A."/>
            <person name="Makela M.R."/>
            <person name="Sandor L."/>
            <person name="Spatafora J.W."/>
            <person name="Grigoriev I.V."/>
            <person name="Hibbett D.S."/>
        </authorList>
    </citation>
    <scope>NUCLEOTIDE SEQUENCE [LARGE SCALE GENOMIC DNA]</scope>
    <source>
        <strain evidence="6 7">3A-2</strain>
    </source>
</reference>
<evidence type="ECO:0000256" key="1">
    <source>
        <dbReference type="ARBA" id="ARBA00009451"/>
    </source>
</evidence>
<comment type="similarity">
    <text evidence="1 4">Belongs to the universal ribosomal protein uL22 family.</text>
</comment>
<dbReference type="PANTHER" id="PTHR13501">
    <property type="entry name" value="CHLOROPLAST 50S RIBOSOMAL PROTEIN L22-RELATED"/>
    <property type="match status" value="1"/>
</dbReference>
<name>A0A8E2DMJ7_9APHY</name>
<accession>A0A8E2DMJ7</accession>
<dbReference type="GO" id="GO:0003735">
    <property type="term" value="F:structural constituent of ribosome"/>
    <property type="evidence" value="ECO:0007669"/>
    <property type="project" value="InterPro"/>
</dbReference>
<dbReference type="Proteomes" id="UP000250043">
    <property type="component" value="Unassembled WGS sequence"/>
</dbReference>